<reference evidence="2" key="1">
    <citation type="journal article" date="2014" name="Front. Microbiol.">
        <title>High frequency of phylogenetically diverse reductive dehalogenase-homologous genes in deep subseafloor sedimentary metagenomes.</title>
        <authorList>
            <person name="Kawai M."/>
            <person name="Futagami T."/>
            <person name="Toyoda A."/>
            <person name="Takaki Y."/>
            <person name="Nishi S."/>
            <person name="Hori S."/>
            <person name="Arai W."/>
            <person name="Tsubouchi T."/>
            <person name="Morono Y."/>
            <person name="Uchiyama I."/>
            <person name="Ito T."/>
            <person name="Fujiyama A."/>
            <person name="Inagaki F."/>
            <person name="Takami H."/>
        </authorList>
    </citation>
    <scope>NUCLEOTIDE SEQUENCE</scope>
    <source>
        <strain evidence="2">Expedition CK06-06</strain>
    </source>
</reference>
<evidence type="ECO:0000313" key="2">
    <source>
        <dbReference type="EMBL" id="GAH75903.1"/>
    </source>
</evidence>
<gene>
    <name evidence="2" type="ORF">S03H2_46225</name>
</gene>
<proteinExistence type="predicted"/>
<feature type="compositionally biased region" description="Polar residues" evidence="1">
    <location>
        <begin position="30"/>
        <end position="40"/>
    </location>
</feature>
<sequence length="40" mass="3911">MPDDPQPGSPGTPTGDPGSGITDPGATPAPETQPNQKILA</sequence>
<feature type="non-terminal residue" evidence="2">
    <location>
        <position position="40"/>
    </location>
</feature>
<protein>
    <submittedName>
        <fullName evidence="2">Uncharacterized protein</fullName>
    </submittedName>
</protein>
<evidence type="ECO:0000256" key="1">
    <source>
        <dbReference type="SAM" id="MobiDB-lite"/>
    </source>
</evidence>
<organism evidence="2">
    <name type="scientific">marine sediment metagenome</name>
    <dbReference type="NCBI Taxonomy" id="412755"/>
    <lineage>
        <taxon>unclassified sequences</taxon>
        <taxon>metagenomes</taxon>
        <taxon>ecological metagenomes</taxon>
    </lineage>
</organism>
<dbReference type="AlphaFoldDB" id="X1K1C8"/>
<feature type="region of interest" description="Disordered" evidence="1">
    <location>
        <begin position="1"/>
        <end position="40"/>
    </location>
</feature>
<name>X1K1C8_9ZZZZ</name>
<dbReference type="EMBL" id="BARU01029010">
    <property type="protein sequence ID" value="GAH75903.1"/>
    <property type="molecule type" value="Genomic_DNA"/>
</dbReference>
<feature type="compositionally biased region" description="Pro residues" evidence="1">
    <location>
        <begin position="1"/>
        <end position="10"/>
    </location>
</feature>
<accession>X1K1C8</accession>
<comment type="caution">
    <text evidence="2">The sequence shown here is derived from an EMBL/GenBank/DDBJ whole genome shotgun (WGS) entry which is preliminary data.</text>
</comment>
<feature type="compositionally biased region" description="Low complexity" evidence="1">
    <location>
        <begin position="11"/>
        <end position="25"/>
    </location>
</feature>